<evidence type="ECO:0000259" key="2">
    <source>
        <dbReference type="PROSITE" id="PS51186"/>
    </source>
</evidence>
<dbReference type="EMBL" id="JAUSQP010000001">
    <property type="protein sequence ID" value="MDP9802092.1"/>
    <property type="molecule type" value="Genomic_DNA"/>
</dbReference>
<keyword evidence="1" id="KW-0808">Transferase</keyword>
<dbReference type="GO" id="GO:0016740">
    <property type="term" value="F:transferase activity"/>
    <property type="evidence" value="ECO:0007669"/>
    <property type="project" value="UniProtKB-KW"/>
</dbReference>
<dbReference type="PANTHER" id="PTHR13947">
    <property type="entry name" value="GNAT FAMILY N-ACETYLTRANSFERASE"/>
    <property type="match status" value="1"/>
</dbReference>
<protein>
    <submittedName>
        <fullName evidence="3">GNAT superfamily N-acetyltransferase</fullName>
    </submittedName>
</protein>
<dbReference type="Gene3D" id="3.40.630.30">
    <property type="match status" value="1"/>
</dbReference>
<reference evidence="3 4" key="1">
    <citation type="submission" date="2023-07" db="EMBL/GenBank/DDBJ databases">
        <title>Sorghum-associated microbial communities from plants grown in Nebraska, USA.</title>
        <authorList>
            <person name="Schachtman D."/>
        </authorList>
    </citation>
    <scope>NUCLEOTIDE SEQUENCE [LARGE SCALE GENOMIC DNA]</scope>
    <source>
        <strain evidence="3 4">CC146</strain>
    </source>
</reference>
<dbReference type="Proteomes" id="UP001240164">
    <property type="component" value="Unassembled WGS sequence"/>
</dbReference>
<dbReference type="InterPro" id="IPR000182">
    <property type="entry name" value="GNAT_dom"/>
</dbReference>
<organism evidence="3 4">
    <name type="scientific">Acinetobacter calcoaceticus</name>
    <dbReference type="NCBI Taxonomy" id="471"/>
    <lineage>
        <taxon>Bacteria</taxon>
        <taxon>Pseudomonadati</taxon>
        <taxon>Pseudomonadota</taxon>
        <taxon>Gammaproteobacteria</taxon>
        <taxon>Moraxellales</taxon>
        <taxon>Moraxellaceae</taxon>
        <taxon>Acinetobacter</taxon>
        <taxon>Acinetobacter calcoaceticus/baumannii complex</taxon>
    </lineage>
</organism>
<dbReference type="CDD" id="cd04301">
    <property type="entry name" value="NAT_SF"/>
    <property type="match status" value="1"/>
</dbReference>
<feature type="domain" description="N-acetyltransferase" evidence="2">
    <location>
        <begin position="22"/>
        <end position="149"/>
    </location>
</feature>
<gene>
    <name evidence="3" type="ORF">J2771_000346</name>
</gene>
<comment type="caution">
    <text evidence="3">The sequence shown here is derived from an EMBL/GenBank/DDBJ whole genome shotgun (WGS) entry which is preliminary data.</text>
</comment>
<dbReference type="PROSITE" id="PS51186">
    <property type="entry name" value="GNAT"/>
    <property type="match status" value="1"/>
</dbReference>
<dbReference type="InterPro" id="IPR016181">
    <property type="entry name" value="Acyl_CoA_acyltransferase"/>
</dbReference>
<dbReference type="RefSeq" id="WP_307009309.1">
    <property type="nucleotide sequence ID" value="NZ_JAUSQP010000001.1"/>
</dbReference>
<dbReference type="AlphaFoldDB" id="A0ABD5AHV3"/>
<dbReference type="SUPFAM" id="SSF55729">
    <property type="entry name" value="Acyl-CoA N-acyltransferases (Nat)"/>
    <property type="match status" value="1"/>
</dbReference>
<accession>A0ABD5AHV3</accession>
<dbReference type="PANTHER" id="PTHR13947:SF37">
    <property type="entry name" value="LD18367P"/>
    <property type="match status" value="1"/>
</dbReference>
<name>A0ABD5AHV3_ACICA</name>
<sequence>MSEYSLDQFLIQKLDELPEQIVELSLISQSEGFKFINRLISEYQYGQNCFDEVGEALCGMQYANQLIAIGGVNATLNKHVGRLRRFYVHPEYRRQGIGELLLRSVEEHAKQYFNEIVLYTDTHRAAVFYKKMGYSETNMPNSNFSKKMK</sequence>
<dbReference type="Pfam" id="PF13508">
    <property type="entry name" value="Acetyltransf_7"/>
    <property type="match status" value="1"/>
</dbReference>
<evidence type="ECO:0000256" key="1">
    <source>
        <dbReference type="ARBA" id="ARBA00022679"/>
    </source>
</evidence>
<evidence type="ECO:0000313" key="4">
    <source>
        <dbReference type="Proteomes" id="UP001240164"/>
    </source>
</evidence>
<dbReference type="InterPro" id="IPR050769">
    <property type="entry name" value="NAT_camello-type"/>
</dbReference>
<proteinExistence type="predicted"/>
<evidence type="ECO:0000313" key="3">
    <source>
        <dbReference type="EMBL" id="MDP9802092.1"/>
    </source>
</evidence>